<comment type="caution">
    <text evidence="1">The sequence shown here is derived from an EMBL/GenBank/DDBJ whole genome shotgun (WGS) entry which is preliminary data.</text>
</comment>
<organism evidence="1 2">
    <name type="scientific">candidate division WOR-1 bacterium DG_54_3</name>
    <dbReference type="NCBI Taxonomy" id="1703775"/>
    <lineage>
        <taxon>Bacteria</taxon>
        <taxon>Bacillati</taxon>
        <taxon>Saganbacteria</taxon>
    </lineage>
</organism>
<evidence type="ECO:0000313" key="1">
    <source>
        <dbReference type="EMBL" id="KPJ64982.1"/>
    </source>
</evidence>
<accession>A0A0S7XRH2</accession>
<name>A0A0S7XRH2_UNCSA</name>
<reference evidence="1 2" key="1">
    <citation type="journal article" date="2015" name="Microbiome">
        <title>Genomic resolution of linkages in carbon, nitrogen, and sulfur cycling among widespread estuary sediment bacteria.</title>
        <authorList>
            <person name="Baker B.J."/>
            <person name="Lazar C.S."/>
            <person name="Teske A.P."/>
            <person name="Dick G.J."/>
        </authorList>
    </citation>
    <scope>NUCLEOTIDE SEQUENCE [LARGE SCALE GENOMIC DNA]</scope>
    <source>
        <strain evidence="1">DG_54_3</strain>
    </source>
</reference>
<protein>
    <submittedName>
        <fullName evidence="1">Uncharacterized protein</fullName>
    </submittedName>
</protein>
<proteinExistence type="predicted"/>
<evidence type="ECO:0000313" key="2">
    <source>
        <dbReference type="Proteomes" id="UP000051861"/>
    </source>
</evidence>
<dbReference type="Proteomes" id="UP000051861">
    <property type="component" value="Unassembled WGS sequence"/>
</dbReference>
<sequence>MALVHSPHPSLSLKSNWMVYNPLPKGEGMIGKNPIYFSNPLSLWERAIKKMRTIKIKLGEG</sequence>
<gene>
    <name evidence="1" type="ORF">AMJ44_11605</name>
</gene>
<dbReference type="AlphaFoldDB" id="A0A0S7XRH2"/>
<dbReference type="EMBL" id="LIZX01000151">
    <property type="protein sequence ID" value="KPJ64982.1"/>
    <property type="molecule type" value="Genomic_DNA"/>
</dbReference>